<evidence type="ECO:0000313" key="1">
    <source>
        <dbReference type="EMBL" id="MFC6035741.1"/>
    </source>
</evidence>
<dbReference type="RefSeq" id="WP_379878721.1">
    <property type="nucleotide sequence ID" value="NZ_JBHPON010000001.1"/>
</dbReference>
<sequence length="286" mass="31810">MSGAGDTIDALIAREDLPASYKDIVEQHWRPLARKIADWRAEKQGPLVVGVNGAQGSGKSTLCAFLAEALLPELNLNAAILSLDDFYLPKCARLKLAEKIHPLLATRGVPGTHDVAMLSAAINDLLSGITVSTPVFDKASDDRFAQNRKIPGPADVILLEGWCVGAPAQDEAALTQSINALERNEDRDGIWRRYVNERLKTDYKDLFSRLDRLIMLRIDSMESVLQNRLRQERKLRAARPDATKVMTEEAIARFIQHYERLTRHCLDTLPETADIMIDVADLTANS</sequence>
<proteinExistence type="predicted"/>
<gene>
    <name evidence="1" type="ORF">ACFMB1_09320</name>
</gene>
<accession>A0ABW1KXD4</accession>
<keyword evidence="2" id="KW-1185">Reference proteome</keyword>
<evidence type="ECO:0000313" key="2">
    <source>
        <dbReference type="Proteomes" id="UP001596116"/>
    </source>
</evidence>
<dbReference type="GO" id="GO:0016301">
    <property type="term" value="F:kinase activity"/>
    <property type="evidence" value="ECO:0007669"/>
    <property type="project" value="UniProtKB-KW"/>
</dbReference>
<dbReference type="Gene3D" id="3.40.50.300">
    <property type="entry name" value="P-loop containing nucleotide triphosphate hydrolases"/>
    <property type="match status" value="1"/>
</dbReference>
<dbReference type="SUPFAM" id="SSF52540">
    <property type="entry name" value="P-loop containing nucleoside triphosphate hydrolases"/>
    <property type="match status" value="1"/>
</dbReference>
<keyword evidence="1" id="KW-0418">Kinase</keyword>
<dbReference type="PANTHER" id="PTHR10285">
    <property type="entry name" value="URIDINE KINASE"/>
    <property type="match status" value="1"/>
</dbReference>
<dbReference type="EMBL" id="JBHPON010000001">
    <property type="protein sequence ID" value="MFC6035741.1"/>
    <property type="molecule type" value="Genomic_DNA"/>
</dbReference>
<reference evidence="1 2" key="1">
    <citation type="submission" date="2024-09" db="EMBL/GenBank/DDBJ databases">
        <authorList>
            <person name="Zhang Z.-H."/>
        </authorList>
    </citation>
    <scope>NUCLEOTIDE SEQUENCE [LARGE SCALE GENOMIC DNA]</scope>
    <source>
        <strain evidence="1 2">HHTR114</strain>
    </source>
</reference>
<comment type="caution">
    <text evidence="1">The sequence shown here is derived from an EMBL/GenBank/DDBJ whole genome shotgun (WGS) entry which is preliminary data.</text>
</comment>
<dbReference type="PRINTS" id="PR00988">
    <property type="entry name" value="URIDINKINASE"/>
</dbReference>
<dbReference type="Proteomes" id="UP001596116">
    <property type="component" value="Unassembled WGS sequence"/>
</dbReference>
<organism evidence="1 2">
    <name type="scientific">Hyphococcus aureus</name>
    <dbReference type="NCBI Taxonomy" id="2666033"/>
    <lineage>
        <taxon>Bacteria</taxon>
        <taxon>Pseudomonadati</taxon>
        <taxon>Pseudomonadota</taxon>
        <taxon>Alphaproteobacteria</taxon>
        <taxon>Parvularculales</taxon>
        <taxon>Parvularculaceae</taxon>
        <taxon>Hyphococcus</taxon>
    </lineage>
</organism>
<dbReference type="InterPro" id="IPR027417">
    <property type="entry name" value="P-loop_NTPase"/>
</dbReference>
<protein>
    <submittedName>
        <fullName evidence="1">Kinase</fullName>
    </submittedName>
</protein>
<keyword evidence="1" id="KW-0808">Transferase</keyword>
<name>A0ABW1KXD4_9PROT</name>